<dbReference type="Gene3D" id="1.10.10.10">
    <property type="entry name" value="Winged helix-like DNA-binding domain superfamily/Winged helix DNA-binding domain"/>
    <property type="match status" value="1"/>
</dbReference>
<dbReference type="AlphaFoldDB" id="A0A1H9BAH2"/>
<dbReference type="InterPro" id="IPR036388">
    <property type="entry name" value="WH-like_DNA-bd_sf"/>
</dbReference>
<proteinExistence type="predicted"/>
<dbReference type="OrthoDB" id="285635at2157"/>
<evidence type="ECO:0000313" key="1">
    <source>
        <dbReference type="EMBL" id="SEP86020.1"/>
    </source>
</evidence>
<dbReference type="RefSeq" id="WP_090613443.1">
    <property type="nucleotide sequence ID" value="NZ_FOFD01000001.1"/>
</dbReference>
<protein>
    <submittedName>
        <fullName evidence="1">Uncharacterized protein</fullName>
    </submittedName>
</protein>
<dbReference type="InterPro" id="IPR036390">
    <property type="entry name" value="WH_DNA-bd_sf"/>
</dbReference>
<name>A0A1H9BAH2_9EURY</name>
<organism evidence="1 2">
    <name type="scientific">Natrinema salaciae</name>
    <dbReference type="NCBI Taxonomy" id="1186196"/>
    <lineage>
        <taxon>Archaea</taxon>
        <taxon>Methanobacteriati</taxon>
        <taxon>Methanobacteriota</taxon>
        <taxon>Stenosarchaea group</taxon>
        <taxon>Halobacteria</taxon>
        <taxon>Halobacteriales</taxon>
        <taxon>Natrialbaceae</taxon>
        <taxon>Natrinema</taxon>
    </lineage>
</organism>
<gene>
    <name evidence="1" type="ORF">SAMN04489841_0686</name>
</gene>
<dbReference type="EMBL" id="FOFD01000001">
    <property type="protein sequence ID" value="SEP86020.1"/>
    <property type="molecule type" value="Genomic_DNA"/>
</dbReference>
<dbReference type="SUPFAM" id="SSF46785">
    <property type="entry name" value="Winged helix' DNA-binding domain"/>
    <property type="match status" value="1"/>
</dbReference>
<accession>A0A1H9BAH2</accession>
<reference evidence="2" key="1">
    <citation type="submission" date="2016-10" db="EMBL/GenBank/DDBJ databases">
        <authorList>
            <person name="Varghese N."/>
            <person name="Submissions S."/>
        </authorList>
    </citation>
    <scope>NUCLEOTIDE SEQUENCE [LARGE SCALE GENOMIC DNA]</scope>
    <source>
        <strain evidence="2">DSM 25055</strain>
    </source>
</reference>
<evidence type="ECO:0000313" key="2">
    <source>
        <dbReference type="Proteomes" id="UP000199114"/>
    </source>
</evidence>
<keyword evidence="2" id="KW-1185">Reference proteome</keyword>
<dbReference type="Proteomes" id="UP000199114">
    <property type="component" value="Unassembled WGS sequence"/>
</dbReference>
<sequence length="89" mass="10103">MRKRADWMVKADEVILEVLEGGLMLGPTAIAKNGDLSRQHVTNRVSILMAYGFVERVEEGYYQITDRGRAWLEGEIDASELDPTGDRYE</sequence>